<keyword evidence="3" id="KW-1185">Reference proteome</keyword>
<evidence type="ECO:0000256" key="1">
    <source>
        <dbReference type="SAM" id="SignalP"/>
    </source>
</evidence>
<name>A0ABU9IAT0_9SPHN</name>
<accession>A0ABU9IAT0</accession>
<feature type="signal peptide" evidence="1">
    <location>
        <begin position="1"/>
        <end position="24"/>
    </location>
</feature>
<evidence type="ECO:0000313" key="2">
    <source>
        <dbReference type="EMBL" id="MEL1249515.1"/>
    </source>
</evidence>
<proteinExistence type="predicted"/>
<protein>
    <submittedName>
        <fullName evidence="2">DUF3500 domain-containing protein</fullName>
    </submittedName>
</protein>
<comment type="caution">
    <text evidence="2">The sequence shown here is derived from an EMBL/GenBank/DDBJ whole genome shotgun (WGS) entry which is preliminary data.</text>
</comment>
<reference evidence="2 3" key="1">
    <citation type="submission" date="2024-04" db="EMBL/GenBank/DDBJ databases">
        <title>Aurantiacibacter sp. DGU6 16S ribosomal RNA gene Genome sequencing and assembly.</title>
        <authorList>
            <person name="Park S."/>
        </authorList>
    </citation>
    <scope>NUCLEOTIDE SEQUENCE [LARGE SCALE GENOMIC DNA]</scope>
    <source>
        <strain evidence="2 3">DGU6</strain>
    </source>
</reference>
<dbReference type="InterPro" id="IPR021889">
    <property type="entry name" value="DUF3500"/>
</dbReference>
<dbReference type="Proteomes" id="UP001497045">
    <property type="component" value="Unassembled WGS sequence"/>
</dbReference>
<dbReference type="EMBL" id="JBBYHV010000001">
    <property type="protein sequence ID" value="MEL1249515.1"/>
    <property type="molecule type" value="Genomic_DNA"/>
</dbReference>
<feature type="chain" id="PRO_5046081405" evidence="1">
    <location>
        <begin position="25"/>
        <end position="374"/>
    </location>
</feature>
<evidence type="ECO:0000313" key="3">
    <source>
        <dbReference type="Proteomes" id="UP001497045"/>
    </source>
</evidence>
<dbReference type="RefSeq" id="WP_341672049.1">
    <property type="nucleotide sequence ID" value="NZ_JBBYHV010000001.1"/>
</dbReference>
<sequence>MRTFITCTAISIAVAMGASGAVKAHEAVEQAREEARVDAMQATTTAFIATLNDAQRDLVIAAIDDVGTRTNWSNLPVGVAPRSGIAVEEMNSGQRIAFHAMLAAAFSSQGYLTTTTIMSNEDVLHELSASIIATMSEDDPLRAQREAFIANYDAEKFYVVVFGDPQGSDWGWTVTGHHYAVNFTVSSGRIVFTPLFLGANPQVVPEGRFAGFRLLQHEADRAMALIASLDAAQLERAVIADAVDGQVFAGPGRQDRIAAPLGIPASDLGPLQHYLLEALVNEFLDHASDEASARQRLAIDEDGVESLHFAWWGPTGEPTGRYMFRIQGPSILIDYVRESSGDDAFNHVHSIVRDPSNDYGADWLAIHYDESHGE</sequence>
<dbReference type="PANTHER" id="PTHR37489:SF1">
    <property type="entry name" value="DUF3500 DOMAIN-CONTAINING PROTEIN"/>
    <property type="match status" value="1"/>
</dbReference>
<organism evidence="2 3">
    <name type="scientific">Aurantiacibacter gilvus</name>
    <dbReference type="NCBI Taxonomy" id="3139141"/>
    <lineage>
        <taxon>Bacteria</taxon>
        <taxon>Pseudomonadati</taxon>
        <taxon>Pseudomonadota</taxon>
        <taxon>Alphaproteobacteria</taxon>
        <taxon>Sphingomonadales</taxon>
        <taxon>Erythrobacteraceae</taxon>
        <taxon>Aurantiacibacter</taxon>
    </lineage>
</organism>
<gene>
    <name evidence="2" type="ORF">AAEO60_02395</name>
</gene>
<dbReference type="Pfam" id="PF12006">
    <property type="entry name" value="DUF3500"/>
    <property type="match status" value="1"/>
</dbReference>
<dbReference type="PANTHER" id="PTHR37489">
    <property type="entry name" value="DUF3500 DOMAIN-CONTAINING PROTEIN"/>
    <property type="match status" value="1"/>
</dbReference>
<keyword evidence="1" id="KW-0732">Signal</keyword>